<dbReference type="InterPro" id="IPR016181">
    <property type="entry name" value="Acyl_CoA_acyltransferase"/>
</dbReference>
<reference evidence="4 5" key="1">
    <citation type="submission" date="2020-08" db="EMBL/GenBank/DDBJ databases">
        <title>Genome sequence of Phycicoccus endophyticus JCM 31784T.</title>
        <authorList>
            <person name="Hyun D.-W."/>
            <person name="Bae J.-W."/>
        </authorList>
    </citation>
    <scope>NUCLEOTIDE SEQUENCE [LARGE SCALE GENOMIC DNA]</scope>
    <source>
        <strain evidence="4 5">JCM 31784</strain>
    </source>
</reference>
<dbReference type="PROSITE" id="PS51186">
    <property type="entry name" value="GNAT"/>
    <property type="match status" value="2"/>
</dbReference>
<feature type="domain" description="N-acetyltransferase" evidence="3">
    <location>
        <begin position="10"/>
        <end position="201"/>
    </location>
</feature>
<dbReference type="SUPFAM" id="SSF55729">
    <property type="entry name" value="Acyl-CoA N-acyltransferases (Nat)"/>
    <property type="match status" value="2"/>
</dbReference>
<accession>A0A7G9R2J1</accession>
<dbReference type="InterPro" id="IPR050832">
    <property type="entry name" value="Bact_Acetyltransf"/>
</dbReference>
<sequence>MPELVPVSGLDIDPTAANRFDAWAGVLADAARHDEGEDHDAWTAQELRGLEGDTTARRLQVLATVDGDPVGAAGLVLPLLDNQHAAMLVLAVHPAHRRRGDGGALLAWAEEQARAAGRTTAYTETRWSGGRDDDGHAPFALAHGYLAAQTVLRSDLDVATATGSAPSAPSGYRVETHVDAMPDADLADRAVLARRMSTDTPLGDLELGEEAWDEERVRGEDERAGAMGRRVVASFARDLRSGRLVGYTALQVPRGAPALAYQQDTLVLREHRGRGLGLALKAAALAAVVQELPEVRRVRTWNAVENTHMLAVNAAQGYRASGYLREWHKPLG</sequence>
<evidence type="ECO:0000256" key="2">
    <source>
        <dbReference type="ARBA" id="ARBA00023315"/>
    </source>
</evidence>
<proteinExistence type="predicted"/>
<evidence type="ECO:0000313" key="5">
    <source>
        <dbReference type="Proteomes" id="UP000515976"/>
    </source>
</evidence>
<dbReference type="Pfam" id="PF00583">
    <property type="entry name" value="Acetyltransf_1"/>
    <property type="match status" value="2"/>
</dbReference>
<name>A0A7G9R2J1_9MICO</name>
<dbReference type="RefSeq" id="WP_166104652.1">
    <property type="nucleotide sequence ID" value="NZ_BMMY01000004.1"/>
</dbReference>
<dbReference type="KEGG" id="pei:H9L10_01600"/>
<dbReference type="EMBL" id="CP060712">
    <property type="protein sequence ID" value="QNN49816.1"/>
    <property type="molecule type" value="Genomic_DNA"/>
</dbReference>
<organism evidence="4 5">
    <name type="scientific">Phycicoccus endophyticus</name>
    <dbReference type="NCBI Taxonomy" id="1690220"/>
    <lineage>
        <taxon>Bacteria</taxon>
        <taxon>Bacillati</taxon>
        <taxon>Actinomycetota</taxon>
        <taxon>Actinomycetes</taxon>
        <taxon>Micrococcales</taxon>
        <taxon>Intrasporangiaceae</taxon>
        <taxon>Phycicoccus</taxon>
    </lineage>
</organism>
<dbReference type="PANTHER" id="PTHR43877">
    <property type="entry name" value="AMINOALKYLPHOSPHONATE N-ACETYLTRANSFERASE-RELATED-RELATED"/>
    <property type="match status" value="1"/>
</dbReference>
<dbReference type="Gene3D" id="3.40.630.30">
    <property type="match status" value="1"/>
</dbReference>
<dbReference type="AlphaFoldDB" id="A0A7G9R2J1"/>
<evidence type="ECO:0000256" key="1">
    <source>
        <dbReference type="ARBA" id="ARBA00022679"/>
    </source>
</evidence>
<dbReference type="Proteomes" id="UP000515976">
    <property type="component" value="Chromosome"/>
</dbReference>
<keyword evidence="5" id="KW-1185">Reference proteome</keyword>
<keyword evidence="1 4" id="KW-0808">Transferase</keyword>
<feature type="domain" description="N-acetyltransferase" evidence="3">
    <location>
        <begin position="194"/>
        <end position="332"/>
    </location>
</feature>
<evidence type="ECO:0000259" key="3">
    <source>
        <dbReference type="PROSITE" id="PS51186"/>
    </source>
</evidence>
<dbReference type="PANTHER" id="PTHR43877:SF1">
    <property type="entry name" value="ACETYLTRANSFERASE"/>
    <property type="match status" value="1"/>
</dbReference>
<gene>
    <name evidence="4" type="ORF">H9L10_01600</name>
</gene>
<protein>
    <submittedName>
        <fullName evidence="4">GNAT family N-acetyltransferase</fullName>
    </submittedName>
</protein>
<keyword evidence="2" id="KW-0012">Acyltransferase</keyword>
<dbReference type="CDD" id="cd04301">
    <property type="entry name" value="NAT_SF"/>
    <property type="match status" value="1"/>
</dbReference>
<dbReference type="InterPro" id="IPR000182">
    <property type="entry name" value="GNAT_dom"/>
</dbReference>
<dbReference type="GO" id="GO:0016747">
    <property type="term" value="F:acyltransferase activity, transferring groups other than amino-acyl groups"/>
    <property type="evidence" value="ECO:0007669"/>
    <property type="project" value="InterPro"/>
</dbReference>
<evidence type="ECO:0000313" key="4">
    <source>
        <dbReference type="EMBL" id="QNN49816.1"/>
    </source>
</evidence>